<organism evidence="3 4">
    <name type="scientific">Neoaquamicrobium microcysteis</name>
    <dbReference type="NCBI Taxonomy" id="2682781"/>
    <lineage>
        <taxon>Bacteria</taxon>
        <taxon>Pseudomonadati</taxon>
        <taxon>Pseudomonadota</taxon>
        <taxon>Alphaproteobacteria</taxon>
        <taxon>Hyphomicrobiales</taxon>
        <taxon>Phyllobacteriaceae</taxon>
        <taxon>Neoaquamicrobium</taxon>
    </lineage>
</organism>
<proteinExistence type="predicted"/>
<dbReference type="EMBL" id="VSZS01000063">
    <property type="protein sequence ID" value="TYR32088.1"/>
    <property type="molecule type" value="Genomic_DNA"/>
</dbReference>
<evidence type="ECO:0000313" key="3">
    <source>
        <dbReference type="EMBL" id="TYR32088.1"/>
    </source>
</evidence>
<dbReference type="InterPro" id="IPR024455">
    <property type="entry name" value="Phage_capsid"/>
</dbReference>
<accession>A0A5D4GUP5</accession>
<evidence type="ECO:0000313" key="4">
    <source>
        <dbReference type="Proteomes" id="UP000323258"/>
    </source>
</evidence>
<protein>
    <submittedName>
        <fullName evidence="3">Phage major capsid protein</fullName>
    </submittedName>
</protein>
<sequence length="393" mass="43147">MTHHNRYFTRAAAALLASGAAIHRKDDPLELLTKSFEDHHKTVDEILAKHSQKAEELQARMFELEQKGARRSMAGYGSGPVSAGAEVSQRMQDLAHVYDDKRAKARIEVKAITSDVASAGALASPDRQQGITMLPKQRLTIRDLLGKGRTTSNSVEYMEQTGFTNNAAMVAEGGLKPESDISFAFKDTKVKTIAHWVKASRQILADAPLLQTTIDTELRYGLALIEEYQLLMGDGTGQNLFGLIPQATDYETTRNLPGDTRFDTLLHAIEQAEVALLPASGIILNTSDWFAMLGIKDGDGRYISGGPLANVPERVWRLPVVWTNVMPAGTFMVGAFETAATIYDREDATVELGYEGDDFIRNLLTILGEERLAFAVKRPEALIHGEFPAGVEE</sequence>
<dbReference type="OrthoDB" id="637859at2"/>
<reference evidence="3 4" key="2">
    <citation type="submission" date="2019-09" db="EMBL/GenBank/DDBJ databases">
        <title>Mesorhizobium sp. MaA-C15 isolated from Microcystis aeruginosa.</title>
        <authorList>
            <person name="Jeong S.E."/>
            <person name="Jin H.M."/>
            <person name="Jeon C.O."/>
        </authorList>
    </citation>
    <scope>NUCLEOTIDE SEQUENCE [LARGE SCALE GENOMIC DNA]</scope>
    <source>
        <strain evidence="3 4">MaA-C15</strain>
    </source>
</reference>
<dbReference type="Gene3D" id="3.30.2320.10">
    <property type="entry name" value="hypothetical protein PF0899 domain"/>
    <property type="match status" value="1"/>
</dbReference>
<comment type="subcellular location">
    <subcellularLocation>
        <location evidence="1">Virion</location>
    </subcellularLocation>
</comment>
<comment type="caution">
    <text evidence="3">The sequence shown here is derived from an EMBL/GenBank/DDBJ whole genome shotgun (WGS) entry which is preliminary data.</text>
</comment>
<dbReference type="RefSeq" id="WP_148915246.1">
    <property type="nucleotide sequence ID" value="NZ_VSZS01000063.1"/>
</dbReference>
<dbReference type="Proteomes" id="UP000323258">
    <property type="component" value="Unassembled WGS sequence"/>
</dbReference>
<evidence type="ECO:0000259" key="2">
    <source>
        <dbReference type="Pfam" id="PF05065"/>
    </source>
</evidence>
<reference evidence="3 4" key="1">
    <citation type="submission" date="2019-08" db="EMBL/GenBank/DDBJ databases">
        <authorList>
            <person name="Seo Y.L."/>
        </authorList>
    </citation>
    <scope>NUCLEOTIDE SEQUENCE [LARGE SCALE GENOMIC DNA]</scope>
    <source>
        <strain evidence="3 4">MaA-C15</strain>
    </source>
</reference>
<evidence type="ECO:0000256" key="1">
    <source>
        <dbReference type="ARBA" id="ARBA00004328"/>
    </source>
</evidence>
<gene>
    <name evidence="3" type="ORF">FY036_13470</name>
</gene>
<feature type="domain" description="Phage capsid-like C-terminal" evidence="2">
    <location>
        <begin position="120"/>
        <end position="387"/>
    </location>
</feature>
<keyword evidence="4" id="KW-1185">Reference proteome</keyword>
<dbReference type="InterPro" id="IPR054612">
    <property type="entry name" value="Phage_capsid-like_C"/>
</dbReference>
<dbReference type="NCBIfam" id="TIGR01554">
    <property type="entry name" value="major_cap_HK97"/>
    <property type="match status" value="1"/>
</dbReference>
<dbReference type="AlphaFoldDB" id="A0A5D4GUP5"/>
<name>A0A5D4GUP5_9HYPH</name>
<dbReference type="Pfam" id="PF05065">
    <property type="entry name" value="Phage_capsid"/>
    <property type="match status" value="1"/>
</dbReference>
<dbReference type="Gene3D" id="3.30.2400.10">
    <property type="entry name" value="Major capsid protein gp5"/>
    <property type="match status" value="1"/>
</dbReference>
<dbReference type="SUPFAM" id="SSF56563">
    <property type="entry name" value="Major capsid protein gp5"/>
    <property type="match status" value="1"/>
</dbReference>